<keyword evidence="2" id="KW-1133">Transmembrane helix</keyword>
<feature type="transmembrane region" description="Helical" evidence="2">
    <location>
        <begin position="262"/>
        <end position="280"/>
    </location>
</feature>
<dbReference type="InterPro" id="IPR045340">
    <property type="entry name" value="DUF6533"/>
</dbReference>
<feature type="region of interest" description="Disordered" evidence="1">
    <location>
        <begin position="332"/>
        <end position="375"/>
    </location>
</feature>
<evidence type="ECO:0000256" key="1">
    <source>
        <dbReference type="SAM" id="MobiDB-lite"/>
    </source>
</evidence>
<dbReference type="InParanoid" id="A0A409W8H7"/>
<feature type="transmembrane region" description="Helical" evidence="2">
    <location>
        <begin position="544"/>
        <end position="568"/>
    </location>
</feature>
<feature type="domain" description="DUF6533" evidence="3">
    <location>
        <begin position="37"/>
        <end position="82"/>
    </location>
</feature>
<evidence type="ECO:0000313" key="5">
    <source>
        <dbReference type="Proteomes" id="UP000284706"/>
    </source>
</evidence>
<feature type="compositionally biased region" description="Polar residues" evidence="1">
    <location>
        <begin position="359"/>
        <end position="369"/>
    </location>
</feature>
<keyword evidence="2" id="KW-0812">Transmembrane</keyword>
<keyword evidence="2" id="KW-0472">Membrane</keyword>
<feature type="transmembrane region" description="Helical" evidence="2">
    <location>
        <begin position="135"/>
        <end position="155"/>
    </location>
</feature>
<gene>
    <name evidence="4" type="ORF">CVT26_005452</name>
</gene>
<feature type="transmembrane region" description="Helical" evidence="2">
    <location>
        <begin position="203"/>
        <end position="224"/>
    </location>
</feature>
<protein>
    <recommendedName>
        <fullName evidence="3">DUF6533 domain-containing protein</fullName>
    </recommendedName>
</protein>
<accession>A0A409W8H7</accession>
<keyword evidence="5" id="KW-1185">Reference proteome</keyword>
<proteinExistence type="predicted"/>
<dbReference type="OrthoDB" id="3038990at2759"/>
<evidence type="ECO:0000256" key="2">
    <source>
        <dbReference type="SAM" id="Phobius"/>
    </source>
</evidence>
<feature type="transmembrane region" description="Helical" evidence="2">
    <location>
        <begin position="102"/>
        <end position="123"/>
    </location>
</feature>
<reference evidence="4 5" key="1">
    <citation type="journal article" date="2018" name="Evol. Lett.">
        <title>Horizontal gene cluster transfer increased hallucinogenic mushroom diversity.</title>
        <authorList>
            <person name="Reynolds H.T."/>
            <person name="Vijayakumar V."/>
            <person name="Gluck-Thaler E."/>
            <person name="Korotkin H.B."/>
            <person name="Matheny P.B."/>
            <person name="Slot J.C."/>
        </authorList>
    </citation>
    <scope>NUCLEOTIDE SEQUENCE [LARGE SCALE GENOMIC DNA]</scope>
    <source>
        <strain evidence="4 5">SRW20</strain>
    </source>
</reference>
<dbReference type="Pfam" id="PF20151">
    <property type="entry name" value="DUF6533"/>
    <property type="match status" value="2"/>
</dbReference>
<evidence type="ECO:0000259" key="3">
    <source>
        <dbReference type="Pfam" id="PF20151"/>
    </source>
</evidence>
<evidence type="ECO:0000313" key="4">
    <source>
        <dbReference type="EMBL" id="PPQ74818.1"/>
    </source>
</evidence>
<feature type="transmembrane region" description="Helical" evidence="2">
    <location>
        <begin position="479"/>
        <end position="501"/>
    </location>
</feature>
<feature type="transmembrane region" description="Helical" evidence="2">
    <location>
        <begin position="588"/>
        <end position="609"/>
    </location>
</feature>
<organism evidence="4 5">
    <name type="scientific">Gymnopilus dilepis</name>
    <dbReference type="NCBI Taxonomy" id="231916"/>
    <lineage>
        <taxon>Eukaryota</taxon>
        <taxon>Fungi</taxon>
        <taxon>Dikarya</taxon>
        <taxon>Basidiomycota</taxon>
        <taxon>Agaricomycotina</taxon>
        <taxon>Agaricomycetes</taxon>
        <taxon>Agaricomycetidae</taxon>
        <taxon>Agaricales</taxon>
        <taxon>Agaricineae</taxon>
        <taxon>Hymenogastraceae</taxon>
        <taxon>Gymnopilus</taxon>
    </lineage>
</organism>
<feature type="compositionally biased region" description="Polar residues" evidence="1">
    <location>
        <begin position="340"/>
        <end position="350"/>
    </location>
</feature>
<feature type="region of interest" description="Disordered" evidence="1">
    <location>
        <begin position="767"/>
        <end position="787"/>
    </location>
</feature>
<feature type="compositionally biased region" description="Basic and acidic residues" evidence="1">
    <location>
        <begin position="778"/>
        <end position="787"/>
    </location>
</feature>
<feature type="domain" description="DUF6533" evidence="3">
    <location>
        <begin position="445"/>
        <end position="489"/>
    </location>
</feature>
<dbReference type="EMBL" id="NHYE01005311">
    <property type="protein sequence ID" value="PPQ74818.1"/>
    <property type="molecule type" value="Genomic_DNA"/>
</dbReference>
<dbReference type="Proteomes" id="UP000284706">
    <property type="component" value="Unassembled WGS sequence"/>
</dbReference>
<feature type="transmembrane region" description="Helical" evidence="2">
    <location>
        <begin position="643"/>
        <end position="660"/>
    </location>
</feature>
<feature type="transmembrane region" description="Helical" evidence="2">
    <location>
        <begin position="513"/>
        <end position="532"/>
    </location>
</feature>
<feature type="transmembrane region" description="Helical" evidence="2">
    <location>
        <begin position="442"/>
        <end position="459"/>
    </location>
</feature>
<sequence>MSAGSGIAMGSSQLPNPYTPMAFLSPDVAYEVTIASYVLVGSLSMLIWDIITNLKTDYQMVSRGPIRLPLVTYVVCRVGTLVSVLFNVIVATAPLGNCTDIWPLQSIYILAMPPTLLLFLFRIQGMYHDNSSVKVLFFLLWLSVLAVDSVTPLLGRFTNIGDTAYCQLTFSSFNSHSSRGSLMGNGIGDGDRDVPVLVSERPYVFVNCIVHLVNDGAVFIATGWKLMQMSHKERNVRNGVRTMLFGDYLPAFSRSMLKDGQLYLLTTVGLNFLTALLYFIPTIPVPYRSITCEPCIVLMNSMSCYVFRNIRPGVYRESVTLPTISVGLAFNDRNDKNTKTKSGNGNSESLLESGAMKSGLQNDSESQAEAISPKEEGMEPCFGAQEVVRSPEIANFYNNPTPSHVLLEQKESRNQMSTPDALLNPLTPLAFLTPEEAYQVRVAIYVLVAPLAIFVWDFVNNVKDDLRLVTRDHFTPFTIVYFTSRFTSLAYLLAFAMLLTAPLGHCNSLPHISGLYLFSLSSTTFLPLYRLCSLYSWHKVISSLLFVLWLSIIGVSTTPILGISAFNIGTTDYCMISRLEDYVSLGFIIPFVFYVFVCFATGWRLLAFAKAQPPDPKKKDVQVTRLERYLFAFRHAVVEDGQVYYLAIIITSIITMTLFLTPSLPLVLRSVVHVPNLVVMSTLASHVYRQVRFGEYIGGDSDPLSRCRSRDSMTTIVFARMPPLSSDTRSGLSSWAGVGSMVGTGTQFSFKSKSSVHGAEMVVELPGLGAGRASESSEGGRSEDDMV</sequence>
<feature type="transmembrane region" description="Helical" evidence="2">
    <location>
        <begin position="68"/>
        <end position="90"/>
    </location>
</feature>
<feature type="transmembrane region" description="Helical" evidence="2">
    <location>
        <begin position="28"/>
        <end position="48"/>
    </location>
</feature>
<dbReference type="AlphaFoldDB" id="A0A409W8H7"/>
<comment type="caution">
    <text evidence="4">The sequence shown here is derived from an EMBL/GenBank/DDBJ whole genome shotgun (WGS) entry which is preliminary data.</text>
</comment>
<name>A0A409W8H7_9AGAR</name>
<dbReference type="STRING" id="231916.A0A409W8H7"/>